<evidence type="ECO:0000313" key="1">
    <source>
        <dbReference type="EMBL" id="VDP80549.1"/>
    </source>
</evidence>
<protein>
    <submittedName>
        <fullName evidence="3">STAS/SEC14 domain-containing protein</fullName>
    </submittedName>
</protein>
<name>A0A183AJV5_9TREM</name>
<dbReference type="EMBL" id="UZAN01044330">
    <property type="protein sequence ID" value="VDP80549.1"/>
    <property type="molecule type" value="Genomic_DNA"/>
</dbReference>
<gene>
    <name evidence="1" type="ORF">ECPE_LOCUS7240</name>
</gene>
<dbReference type="WBParaSite" id="ECPE_0000725601-mRNA-1">
    <property type="protein sequence ID" value="ECPE_0000725601-mRNA-1"/>
    <property type="gene ID" value="ECPE_0000725601"/>
</dbReference>
<dbReference type="AlphaFoldDB" id="A0A183AJV5"/>
<reference evidence="1 2" key="2">
    <citation type="submission" date="2018-11" db="EMBL/GenBank/DDBJ databases">
        <authorList>
            <consortium name="Pathogen Informatics"/>
        </authorList>
    </citation>
    <scope>NUCLEOTIDE SEQUENCE [LARGE SCALE GENOMIC DNA]</scope>
    <source>
        <strain evidence="1 2">Egypt</strain>
    </source>
</reference>
<evidence type="ECO:0000313" key="3">
    <source>
        <dbReference type="WBParaSite" id="ECPE_0000725601-mRNA-1"/>
    </source>
</evidence>
<dbReference type="OrthoDB" id="5403181at2759"/>
<organism evidence="3">
    <name type="scientific">Echinostoma caproni</name>
    <dbReference type="NCBI Taxonomy" id="27848"/>
    <lineage>
        <taxon>Eukaryota</taxon>
        <taxon>Metazoa</taxon>
        <taxon>Spiralia</taxon>
        <taxon>Lophotrochozoa</taxon>
        <taxon>Platyhelminthes</taxon>
        <taxon>Trematoda</taxon>
        <taxon>Digenea</taxon>
        <taxon>Plagiorchiida</taxon>
        <taxon>Echinostomata</taxon>
        <taxon>Echinostomatoidea</taxon>
        <taxon>Echinostomatidae</taxon>
        <taxon>Echinostoma</taxon>
    </lineage>
</organism>
<reference evidence="3" key="1">
    <citation type="submission" date="2016-06" db="UniProtKB">
        <authorList>
            <consortium name="WormBaseParasite"/>
        </authorList>
    </citation>
    <scope>IDENTIFICATION</scope>
</reference>
<accession>A0A183AJV5</accession>
<sequence>MAHLGICFTVEKEEYNETFEWLYAAEGAAKATRNGRIVLIVGEGKLPSWAVNKVTHFVAPRVIKRIAKACHGYEAWKRSHRPEFKPWLFPEQCELPRLNWSDVPAAPDIDLTPEVVVDESQVADVNGNSMDKDDD</sequence>
<dbReference type="Proteomes" id="UP000272942">
    <property type="component" value="Unassembled WGS sequence"/>
</dbReference>
<proteinExistence type="predicted"/>
<keyword evidence="2" id="KW-1185">Reference proteome</keyword>
<evidence type="ECO:0000313" key="2">
    <source>
        <dbReference type="Proteomes" id="UP000272942"/>
    </source>
</evidence>